<comment type="caution">
    <text evidence="7">The sequence shown here is derived from an EMBL/GenBank/DDBJ whole genome shotgun (WGS) entry which is preliminary data.</text>
</comment>
<dbReference type="Proteomes" id="UP001500074">
    <property type="component" value="Unassembled WGS sequence"/>
</dbReference>
<dbReference type="PANTHER" id="PTHR30469">
    <property type="entry name" value="MULTIDRUG RESISTANCE PROTEIN MDTA"/>
    <property type="match status" value="1"/>
</dbReference>
<feature type="domain" description="CusB-like beta-barrel" evidence="4">
    <location>
        <begin position="201"/>
        <end position="274"/>
    </location>
</feature>
<dbReference type="NCBIfam" id="TIGR01730">
    <property type="entry name" value="RND_mfp"/>
    <property type="match status" value="1"/>
</dbReference>
<keyword evidence="2" id="KW-0175">Coiled coil</keyword>
<evidence type="ECO:0000256" key="1">
    <source>
        <dbReference type="ARBA" id="ARBA00009477"/>
    </source>
</evidence>
<dbReference type="InterPro" id="IPR058637">
    <property type="entry name" value="YknX-like_C"/>
</dbReference>
<feature type="region of interest" description="Disordered" evidence="3">
    <location>
        <begin position="348"/>
        <end position="389"/>
    </location>
</feature>
<dbReference type="InterPro" id="IPR058647">
    <property type="entry name" value="BSH_CzcB-like"/>
</dbReference>
<evidence type="ECO:0000313" key="8">
    <source>
        <dbReference type="Proteomes" id="UP001500074"/>
    </source>
</evidence>
<dbReference type="EMBL" id="BAABKI010000028">
    <property type="protein sequence ID" value="GAA5178305.1"/>
    <property type="molecule type" value="Genomic_DNA"/>
</dbReference>
<evidence type="ECO:0000313" key="7">
    <source>
        <dbReference type="EMBL" id="GAA5178305.1"/>
    </source>
</evidence>
<dbReference type="Pfam" id="PF25989">
    <property type="entry name" value="YknX_C"/>
    <property type="match status" value="1"/>
</dbReference>
<dbReference type="PANTHER" id="PTHR30469:SF11">
    <property type="entry name" value="BLL4320 PROTEIN"/>
    <property type="match status" value="1"/>
</dbReference>
<dbReference type="Gene3D" id="2.40.420.20">
    <property type="match status" value="1"/>
</dbReference>
<dbReference type="Gene3D" id="2.40.30.170">
    <property type="match status" value="1"/>
</dbReference>
<evidence type="ECO:0000259" key="5">
    <source>
        <dbReference type="Pfam" id="PF25973"/>
    </source>
</evidence>
<sequence length="389" mass="41934">MKTATRMIVVLVLLAVILGGIFGWKFLQMQKRGEQMSQAQPPTLVDSAALDTEAWRPQIKSVGSLRAINGVAVSNEVAGVVSEIAFESGQRVARGDILIKLEDSVDRAALAALEAQARLANETFRRYSDLLPRNAISQSQYDEAQANYQAARADVAQQQAQLDKKTIRAPFDGVVGLRQVDLGEYIAVGTPIVELNMLDPIYVDYSVAEKQLDQVQAGRQVEVRVAAFPERAFDGVIEAVAPTVDESSRTLDVRAKLTNSERLLRPGMFADVRTLAPDSVSVPTLPRTALAFNTYGDYVFKIVENDQGQAIAQRTQVSIGRLRGDQVEITQGLEPGDRVVATGQLRLRDGQPIQIKDKGASEDSADAASNANGGAPASDSEASNAEAQG</sequence>
<feature type="compositionally biased region" description="Low complexity" evidence="3">
    <location>
        <begin position="366"/>
        <end position="380"/>
    </location>
</feature>
<feature type="coiled-coil region" evidence="2">
    <location>
        <begin position="134"/>
        <end position="168"/>
    </location>
</feature>
<evidence type="ECO:0000256" key="3">
    <source>
        <dbReference type="SAM" id="MobiDB-lite"/>
    </source>
</evidence>
<name>A0ABP9RJX4_9GAMM</name>
<dbReference type="InterPro" id="IPR058792">
    <property type="entry name" value="Beta-barrel_RND_2"/>
</dbReference>
<dbReference type="Gene3D" id="2.40.50.100">
    <property type="match status" value="1"/>
</dbReference>
<evidence type="ECO:0000259" key="4">
    <source>
        <dbReference type="Pfam" id="PF25954"/>
    </source>
</evidence>
<gene>
    <name evidence="7" type="ORF">GCM10023342_28400</name>
</gene>
<dbReference type="Gene3D" id="1.10.287.470">
    <property type="entry name" value="Helix hairpin bin"/>
    <property type="match status" value="1"/>
</dbReference>
<dbReference type="RefSeq" id="WP_051907425.1">
    <property type="nucleotide sequence ID" value="NZ_BAABKI010000028.1"/>
</dbReference>
<accession>A0ABP9RJX4</accession>
<dbReference type="SUPFAM" id="SSF111369">
    <property type="entry name" value="HlyD-like secretion proteins"/>
    <property type="match status" value="1"/>
</dbReference>
<keyword evidence="8" id="KW-1185">Reference proteome</keyword>
<reference evidence="8" key="1">
    <citation type="journal article" date="2019" name="Int. J. Syst. Evol. Microbiol.">
        <title>The Global Catalogue of Microorganisms (GCM) 10K type strain sequencing project: providing services to taxonomists for standard genome sequencing and annotation.</title>
        <authorList>
            <consortium name="The Broad Institute Genomics Platform"/>
            <consortium name="The Broad Institute Genome Sequencing Center for Infectious Disease"/>
            <person name="Wu L."/>
            <person name="Ma J."/>
        </authorList>
    </citation>
    <scope>NUCLEOTIDE SEQUENCE [LARGE SCALE GENOMIC DNA]</scope>
    <source>
        <strain evidence="8">JCM 18472</strain>
    </source>
</reference>
<dbReference type="Pfam" id="PF25973">
    <property type="entry name" value="BSH_CzcB"/>
    <property type="match status" value="1"/>
</dbReference>
<dbReference type="Pfam" id="PF25954">
    <property type="entry name" value="Beta-barrel_RND_2"/>
    <property type="match status" value="1"/>
</dbReference>
<feature type="domain" description="YknX-like C-terminal permuted SH3-like" evidence="6">
    <location>
        <begin position="284"/>
        <end position="354"/>
    </location>
</feature>
<dbReference type="InterPro" id="IPR006143">
    <property type="entry name" value="RND_pump_MFP"/>
</dbReference>
<proteinExistence type="inferred from homology"/>
<feature type="domain" description="CzcB-like barrel-sandwich hybrid" evidence="5">
    <location>
        <begin position="71"/>
        <end position="193"/>
    </location>
</feature>
<comment type="similarity">
    <text evidence="1">Belongs to the membrane fusion protein (MFP) (TC 8.A.1) family.</text>
</comment>
<protein>
    <submittedName>
        <fullName evidence="7">MexH family multidrug efflux RND transporter periplasmic adaptor subunit</fullName>
    </submittedName>
</protein>
<evidence type="ECO:0000256" key="2">
    <source>
        <dbReference type="SAM" id="Coils"/>
    </source>
</evidence>
<evidence type="ECO:0000259" key="6">
    <source>
        <dbReference type="Pfam" id="PF25989"/>
    </source>
</evidence>
<organism evidence="7 8">
    <name type="scientific">Modicisalibacter zincidurans</name>
    <dbReference type="NCBI Taxonomy" id="1178777"/>
    <lineage>
        <taxon>Bacteria</taxon>
        <taxon>Pseudomonadati</taxon>
        <taxon>Pseudomonadota</taxon>
        <taxon>Gammaproteobacteria</taxon>
        <taxon>Oceanospirillales</taxon>
        <taxon>Halomonadaceae</taxon>
        <taxon>Modicisalibacter</taxon>
    </lineage>
</organism>